<evidence type="ECO:0000313" key="4">
    <source>
        <dbReference type="Proteomes" id="UP000249799"/>
    </source>
</evidence>
<feature type="transmembrane region" description="Helical" evidence="2">
    <location>
        <begin position="52"/>
        <end position="78"/>
    </location>
</feature>
<feature type="transmembrane region" description="Helical" evidence="2">
    <location>
        <begin position="12"/>
        <end position="32"/>
    </location>
</feature>
<evidence type="ECO:0000256" key="2">
    <source>
        <dbReference type="SAM" id="Phobius"/>
    </source>
</evidence>
<feature type="region of interest" description="Disordered" evidence="1">
    <location>
        <begin position="400"/>
        <end position="424"/>
    </location>
</feature>
<dbReference type="EMBL" id="CP030032">
    <property type="protein sequence ID" value="AWV89209.1"/>
    <property type="molecule type" value="Genomic_DNA"/>
</dbReference>
<keyword evidence="2" id="KW-1133">Transmembrane helix</keyword>
<proteinExistence type="predicted"/>
<keyword evidence="2" id="KW-0812">Transmembrane</keyword>
<keyword evidence="2" id="KW-0472">Membrane</keyword>
<sequence length="424" mass="45925">MVERIWSKAIQAQTIGILFGLAGLILMITPLLRQPSKPSSTMVAGSWWTSAFYAPGELGLAAALSAVAVVLLAGILWTRVAFARPSRKSEGVVTAEPTADFEFEQSPIPEVALDLADRSRRGIFPWVGAACMVAGIALLAGEWFVAQQKLPPAFTAIANGESIESFTLPHSDAPLKVNLPRRVRLKELQLGEEPSASIQIFQVGQNPGESPSINRTLPAGAGVTFNGYRITFSGVRPSEDKLRATFSSKEPDSVAATASIGKKFRLSLDGPEYKLLGIQENYLNVMGPAAEVESDELGKFWVFSRNSTTSVPPDLKHPILMDRVESEMAGIFTITPAQRFWPISLGGTLFVLGFSLLIIFPERIVRAERGGKVRVWSFHEAGALSDYILRESEDELLAADEDRVAASDDSQPAEPRADKKGDSA</sequence>
<feature type="transmembrane region" description="Helical" evidence="2">
    <location>
        <begin position="123"/>
        <end position="145"/>
    </location>
</feature>
<feature type="compositionally biased region" description="Basic and acidic residues" evidence="1">
    <location>
        <begin position="415"/>
        <end position="424"/>
    </location>
</feature>
<gene>
    <name evidence="3" type="ORF">DN745_07590</name>
</gene>
<evidence type="ECO:0000313" key="3">
    <source>
        <dbReference type="EMBL" id="AWV89209.1"/>
    </source>
</evidence>
<evidence type="ECO:0008006" key="5">
    <source>
        <dbReference type="Google" id="ProtNLM"/>
    </source>
</evidence>
<dbReference type="Proteomes" id="UP000249799">
    <property type="component" value="Chromosome"/>
</dbReference>
<accession>A0A2Z4FJT3</accession>
<dbReference type="OrthoDB" id="5511024at2"/>
<dbReference type="AlphaFoldDB" id="A0A2Z4FJT3"/>
<name>A0A2Z4FJT3_9DELT</name>
<evidence type="ECO:0000256" key="1">
    <source>
        <dbReference type="SAM" id="MobiDB-lite"/>
    </source>
</evidence>
<organism evidence="3 4">
    <name type="scientific">Bradymonas sediminis</name>
    <dbReference type="NCBI Taxonomy" id="1548548"/>
    <lineage>
        <taxon>Bacteria</taxon>
        <taxon>Deltaproteobacteria</taxon>
        <taxon>Bradymonadales</taxon>
        <taxon>Bradymonadaceae</taxon>
        <taxon>Bradymonas</taxon>
    </lineage>
</organism>
<feature type="transmembrane region" description="Helical" evidence="2">
    <location>
        <begin position="340"/>
        <end position="360"/>
    </location>
</feature>
<reference evidence="3 4" key="1">
    <citation type="submission" date="2018-06" db="EMBL/GenBank/DDBJ databases">
        <title>Lujinxingia sediminis gen. nov. sp. nov., a new facultative anaerobic member of the class Deltaproteobacteria, and proposal of Lujinxingaceae fam. nov.</title>
        <authorList>
            <person name="Guo L.-Y."/>
            <person name="Li C.-M."/>
            <person name="Wang S."/>
            <person name="Du Z.-J."/>
        </authorList>
    </citation>
    <scope>NUCLEOTIDE SEQUENCE [LARGE SCALE GENOMIC DNA]</scope>
    <source>
        <strain evidence="3 4">FA350</strain>
    </source>
</reference>
<dbReference type="RefSeq" id="WP_111333519.1">
    <property type="nucleotide sequence ID" value="NZ_CP030032.1"/>
</dbReference>
<keyword evidence="4" id="KW-1185">Reference proteome</keyword>
<protein>
    <recommendedName>
        <fullName evidence="5">ResB-like domain-containing protein</fullName>
    </recommendedName>
</protein>
<dbReference type="KEGG" id="bsed:DN745_07590"/>